<sequence length="170" mass="19438">MSSRVRSSAAIRIFKVGTNGKVYCEHNLLAALRQAGTCASRPGEEFYECPFALGRSHCSLFVLKYEVENVILEATERRALQNQYERFEMEKGLLEREVITLKSKVDSYEAGLAERRALQTEYERLGMEKGLLEREIISLKSKVDTYEAALVKVFAAVVLFLGFLCFFIRY</sequence>
<evidence type="ECO:0000313" key="3">
    <source>
        <dbReference type="EMBL" id="KAI7736327.1"/>
    </source>
</evidence>
<dbReference type="Proteomes" id="UP001206925">
    <property type="component" value="Unassembled WGS sequence"/>
</dbReference>
<evidence type="ECO:0000256" key="2">
    <source>
        <dbReference type="SAM" id="Phobius"/>
    </source>
</evidence>
<keyword evidence="2" id="KW-0812">Transmembrane</keyword>
<proteinExistence type="predicted"/>
<name>A0AAD5C747_AMBAR</name>
<accession>A0AAD5C747</accession>
<keyword evidence="2" id="KW-0472">Membrane</keyword>
<organism evidence="3 4">
    <name type="scientific">Ambrosia artemisiifolia</name>
    <name type="common">Common ragweed</name>
    <dbReference type="NCBI Taxonomy" id="4212"/>
    <lineage>
        <taxon>Eukaryota</taxon>
        <taxon>Viridiplantae</taxon>
        <taxon>Streptophyta</taxon>
        <taxon>Embryophyta</taxon>
        <taxon>Tracheophyta</taxon>
        <taxon>Spermatophyta</taxon>
        <taxon>Magnoliopsida</taxon>
        <taxon>eudicotyledons</taxon>
        <taxon>Gunneridae</taxon>
        <taxon>Pentapetalae</taxon>
        <taxon>asterids</taxon>
        <taxon>campanulids</taxon>
        <taxon>Asterales</taxon>
        <taxon>Asteraceae</taxon>
        <taxon>Asteroideae</taxon>
        <taxon>Heliantheae alliance</taxon>
        <taxon>Heliantheae</taxon>
        <taxon>Ambrosia</taxon>
    </lineage>
</organism>
<feature type="transmembrane region" description="Helical" evidence="2">
    <location>
        <begin position="149"/>
        <end position="169"/>
    </location>
</feature>
<reference evidence="3" key="1">
    <citation type="submission" date="2022-06" db="EMBL/GenBank/DDBJ databases">
        <title>Uncovering the hologenomic basis of an extraordinary plant invasion.</title>
        <authorList>
            <person name="Bieker V.C."/>
            <person name="Martin M.D."/>
            <person name="Gilbert T."/>
            <person name="Hodgins K."/>
            <person name="Battlay P."/>
            <person name="Petersen B."/>
            <person name="Wilson J."/>
        </authorList>
    </citation>
    <scope>NUCLEOTIDE SEQUENCE</scope>
    <source>
        <strain evidence="3">AA19_3_7</strain>
        <tissue evidence="3">Leaf</tissue>
    </source>
</reference>
<keyword evidence="4" id="KW-1185">Reference proteome</keyword>
<evidence type="ECO:0000256" key="1">
    <source>
        <dbReference type="SAM" id="Coils"/>
    </source>
</evidence>
<gene>
    <name evidence="3" type="ORF">M8C21_019381</name>
</gene>
<keyword evidence="1" id="KW-0175">Coiled coil</keyword>
<keyword evidence="2" id="KW-1133">Transmembrane helix</keyword>
<protein>
    <submittedName>
        <fullName evidence="3">Uncharacterized protein</fullName>
    </submittedName>
</protein>
<evidence type="ECO:0000313" key="4">
    <source>
        <dbReference type="Proteomes" id="UP001206925"/>
    </source>
</evidence>
<dbReference type="EMBL" id="JAMZMK010009304">
    <property type="protein sequence ID" value="KAI7736327.1"/>
    <property type="molecule type" value="Genomic_DNA"/>
</dbReference>
<comment type="caution">
    <text evidence="3">The sequence shown here is derived from an EMBL/GenBank/DDBJ whole genome shotgun (WGS) entry which is preliminary data.</text>
</comment>
<dbReference type="AlphaFoldDB" id="A0AAD5C747"/>
<feature type="coiled-coil region" evidence="1">
    <location>
        <begin position="77"/>
        <end position="135"/>
    </location>
</feature>